<proteinExistence type="predicted"/>
<dbReference type="EMBL" id="BMAW01100135">
    <property type="protein sequence ID" value="GFS93479.1"/>
    <property type="molecule type" value="Genomic_DNA"/>
</dbReference>
<sequence length="81" mass="9766">MIEIENIFYQNDNNSFNESSDLECDEEFYNDYFRDKGEFQNKNAEEYIELENDNEIIPRRNRRTRGLSSSNSESSHEKLDE</sequence>
<accession>A0A8X6N4E2</accession>
<keyword evidence="3" id="KW-1185">Reference proteome</keyword>
<dbReference type="AlphaFoldDB" id="A0A8X6N4E2"/>
<dbReference type="Proteomes" id="UP000887013">
    <property type="component" value="Unassembled WGS sequence"/>
</dbReference>
<reference evidence="2" key="1">
    <citation type="submission" date="2020-08" db="EMBL/GenBank/DDBJ databases">
        <title>Multicomponent nature underlies the extraordinary mechanical properties of spider dragline silk.</title>
        <authorList>
            <person name="Kono N."/>
            <person name="Nakamura H."/>
            <person name="Mori M."/>
            <person name="Yoshida Y."/>
            <person name="Ohtoshi R."/>
            <person name="Malay A.D."/>
            <person name="Moran D.A.P."/>
            <person name="Tomita M."/>
            <person name="Numata K."/>
            <person name="Arakawa K."/>
        </authorList>
    </citation>
    <scope>NUCLEOTIDE SEQUENCE</scope>
</reference>
<comment type="caution">
    <text evidence="2">The sequence shown here is derived from an EMBL/GenBank/DDBJ whole genome shotgun (WGS) entry which is preliminary data.</text>
</comment>
<feature type="region of interest" description="Disordered" evidence="1">
    <location>
        <begin position="59"/>
        <end position="81"/>
    </location>
</feature>
<evidence type="ECO:0000313" key="2">
    <source>
        <dbReference type="EMBL" id="GFS93479.1"/>
    </source>
</evidence>
<evidence type="ECO:0000313" key="3">
    <source>
        <dbReference type="Proteomes" id="UP000887013"/>
    </source>
</evidence>
<gene>
    <name evidence="2" type="ORF">NPIL_123171</name>
</gene>
<name>A0A8X6N4E2_NEPPI</name>
<protein>
    <submittedName>
        <fullName evidence="2">Uncharacterized protein</fullName>
    </submittedName>
</protein>
<organism evidence="2 3">
    <name type="scientific">Nephila pilipes</name>
    <name type="common">Giant wood spider</name>
    <name type="synonym">Nephila maculata</name>
    <dbReference type="NCBI Taxonomy" id="299642"/>
    <lineage>
        <taxon>Eukaryota</taxon>
        <taxon>Metazoa</taxon>
        <taxon>Ecdysozoa</taxon>
        <taxon>Arthropoda</taxon>
        <taxon>Chelicerata</taxon>
        <taxon>Arachnida</taxon>
        <taxon>Araneae</taxon>
        <taxon>Araneomorphae</taxon>
        <taxon>Entelegynae</taxon>
        <taxon>Araneoidea</taxon>
        <taxon>Nephilidae</taxon>
        <taxon>Nephila</taxon>
    </lineage>
</organism>
<dbReference type="OrthoDB" id="6467593at2759"/>
<evidence type="ECO:0000256" key="1">
    <source>
        <dbReference type="SAM" id="MobiDB-lite"/>
    </source>
</evidence>